<evidence type="ECO:0000313" key="4">
    <source>
        <dbReference type="Proteomes" id="UP001596200"/>
    </source>
</evidence>
<protein>
    <submittedName>
        <fullName evidence="3">Imm49 family immunity protein</fullName>
    </submittedName>
</protein>
<dbReference type="Proteomes" id="UP001596200">
    <property type="component" value="Unassembled WGS sequence"/>
</dbReference>
<dbReference type="InterPro" id="IPR025326">
    <property type="entry name" value="DUF4232"/>
</dbReference>
<accession>A0ABW1GXR4</accession>
<proteinExistence type="predicted"/>
<evidence type="ECO:0000256" key="1">
    <source>
        <dbReference type="SAM" id="MobiDB-lite"/>
    </source>
</evidence>
<feature type="compositionally biased region" description="Polar residues" evidence="1">
    <location>
        <begin position="210"/>
        <end position="219"/>
    </location>
</feature>
<evidence type="ECO:0000313" key="3">
    <source>
        <dbReference type="EMBL" id="MFC5918364.1"/>
    </source>
</evidence>
<keyword evidence="4" id="KW-1185">Reference proteome</keyword>
<comment type="caution">
    <text evidence="3">The sequence shown here is derived from an EMBL/GenBank/DDBJ whole genome shotgun (WGS) entry which is preliminary data.</text>
</comment>
<name>A0ABW1GXR4_9ACTN</name>
<feature type="compositionally biased region" description="Low complexity" evidence="1">
    <location>
        <begin position="168"/>
        <end position="186"/>
    </location>
</feature>
<evidence type="ECO:0000259" key="2">
    <source>
        <dbReference type="Pfam" id="PF14016"/>
    </source>
</evidence>
<organism evidence="3 4">
    <name type="scientific">Streptomyces pulveraceus</name>
    <dbReference type="NCBI Taxonomy" id="68258"/>
    <lineage>
        <taxon>Bacteria</taxon>
        <taxon>Bacillati</taxon>
        <taxon>Actinomycetota</taxon>
        <taxon>Actinomycetes</taxon>
        <taxon>Kitasatosporales</taxon>
        <taxon>Streptomycetaceae</taxon>
        <taxon>Streptomyces</taxon>
    </lineage>
</organism>
<dbReference type="EMBL" id="JBHSPU010000038">
    <property type="protein sequence ID" value="MFC5918364.1"/>
    <property type="molecule type" value="Genomic_DNA"/>
</dbReference>
<dbReference type="Pfam" id="PF14016">
    <property type="entry name" value="DUF4232"/>
    <property type="match status" value="1"/>
</dbReference>
<reference evidence="4" key="1">
    <citation type="journal article" date="2019" name="Int. J. Syst. Evol. Microbiol.">
        <title>The Global Catalogue of Microorganisms (GCM) 10K type strain sequencing project: providing services to taxonomists for standard genome sequencing and annotation.</title>
        <authorList>
            <consortium name="The Broad Institute Genomics Platform"/>
            <consortium name="The Broad Institute Genome Sequencing Center for Infectious Disease"/>
            <person name="Wu L."/>
            <person name="Ma J."/>
        </authorList>
    </citation>
    <scope>NUCLEOTIDE SEQUENCE [LARGE SCALE GENOMIC DNA]</scope>
    <source>
        <strain evidence="4">JCM 4147</strain>
    </source>
</reference>
<feature type="domain" description="DUF4232" evidence="2">
    <location>
        <begin position="226"/>
        <end position="344"/>
    </location>
</feature>
<feature type="region of interest" description="Disordered" evidence="1">
    <location>
        <begin position="153"/>
        <end position="220"/>
    </location>
</feature>
<dbReference type="InterPro" id="IPR029074">
    <property type="entry name" value="Imm49"/>
</dbReference>
<dbReference type="Pfam" id="PF15575">
    <property type="entry name" value="Imm49"/>
    <property type="match status" value="1"/>
</dbReference>
<gene>
    <name evidence="3" type="ORF">ACFP1B_33790</name>
</gene>
<sequence length="356" mass="37303">MPSHARTSSPPPSRTERPLHTYRKGTADPGPAVRQALRQEEKAKDWGFAMPPAVLLPQLVEGNEESFDLTLADVLEAHRDYYQVADRSDDPDASINFDILALSCHARRRGWAVRVESPYLPQDLLRAWGRGAGAPARGMRRVKAAALSLTACGNDSSGNDGSGKDATSKGSTSSSPSEVGSKAEGNSGSGSSGSEADNAKWGSGEDAQAQAASNGTSKTGGKVTFCKTADLAIDVSDAAPDQNEGRIDVTMINRGSTTCSATGFAGVDIKDADNTSNPIERGHAQPRITTLKPGAAAVFDLAYHIDNTGDSLTSPTNILVTPPNETHTVSLKWPAGAGDIKGAYTDVEVYPTYTTG</sequence>
<dbReference type="RefSeq" id="WP_386421117.1">
    <property type="nucleotide sequence ID" value="NZ_BAAATU010000040.1"/>
</dbReference>
<feature type="region of interest" description="Disordered" evidence="1">
    <location>
        <begin position="1"/>
        <end position="39"/>
    </location>
</feature>